<feature type="domain" description="Nitroreductase" evidence="4">
    <location>
        <begin position="16"/>
        <end position="192"/>
    </location>
</feature>
<feature type="binding site" evidence="7">
    <location>
        <position position="77"/>
    </location>
    <ligand>
        <name>FMN</name>
        <dbReference type="ChEBI" id="CHEBI:58210"/>
    </ligand>
</feature>
<comment type="cofactor">
    <cofactor evidence="1">
        <name>FMN</name>
        <dbReference type="ChEBI" id="CHEBI:58210"/>
    </cofactor>
</comment>
<organism evidence="5 6">
    <name type="scientific">Staphylococcus epidermidis (strain ATCC 12228 / FDA PCI 1200)</name>
    <dbReference type="NCBI Taxonomy" id="176280"/>
    <lineage>
        <taxon>Bacteria</taxon>
        <taxon>Bacillati</taxon>
        <taxon>Bacillota</taxon>
        <taxon>Bacilli</taxon>
        <taxon>Bacillales</taxon>
        <taxon>Staphylococcaceae</taxon>
        <taxon>Staphylococcus</taxon>
    </lineage>
</organism>
<feature type="binding site" evidence="7">
    <location>
        <position position="164"/>
    </location>
    <ligand>
        <name>FMN</name>
        <dbReference type="ChEBI" id="CHEBI:58210"/>
    </ligand>
</feature>
<dbReference type="AlphaFoldDB" id="A0A0H2VHN8"/>
<dbReference type="HOGENOM" id="CLU_070764_4_5_9"/>
<dbReference type="KEGG" id="sep:SE_1966"/>
<dbReference type="PANTHER" id="PTHR43673">
    <property type="entry name" value="NAD(P)H NITROREDUCTASE YDGI-RELATED"/>
    <property type="match status" value="1"/>
</dbReference>
<feature type="binding site" evidence="7">
    <location>
        <position position="202"/>
    </location>
    <ligand>
        <name>FMN</name>
        <dbReference type="ChEBI" id="CHEBI:58210"/>
    </ligand>
</feature>
<keyword evidence="7" id="KW-0288">FMN</keyword>
<evidence type="ECO:0000256" key="1">
    <source>
        <dbReference type="ARBA" id="ARBA00001917"/>
    </source>
</evidence>
<comment type="similarity">
    <text evidence="2">Belongs to the nitroreductase family.</text>
</comment>
<feature type="binding site" evidence="7">
    <location>
        <position position="17"/>
    </location>
    <ligand>
        <name>FMN</name>
        <dbReference type="ChEBI" id="CHEBI:58210"/>
    </ligand>
</feature>
<sequence>MQKLTRINDFNEVLNSRKSVKVFDENYKIPREEMDEIITKATKAPSSVNMQPWRIAVVQSDEMKEKVKESFGFNSRQLTTSSAMLIIFGDLQNYEKAEQIYGDAVEQQLMTEDIKAQLLDWILPYYKNLSREGMKDIVNIDSSLMAMQLMLTAKAHGYDTNPIGGFDKENIADIIGYDSDRYVPVLAIAIGKKAQDAHDSVRLPIDDVREFL</sequence>
<dbReference type="PDB" id="3GBH">
    <property type="method" value="X-ray"/>
    <property type="resolution" value="2.00 A"/>
    <property type="chains" value="A/B/C/D=1-212"/>
</dbReference>
<dbReference type="SMR" id="A0A0H2VHN8"/>
<evidence type="ECO:0000313" key="6">
    <source>
        <dbReference type="Proteomes" id="UP000001411"/>
    </source>
</evidence>
<keyword evidence="3" id="KW-0560">Oxidoreductase</keyword>
<feature type="binding site" evidence="7">
    <location>
        <position position="74"/>
    </location>
    <ligand>
        <name>FMN</name>
        <dbReference type="ChEBI" id="CHEBI:58210"/>
    </ligand>
</feature>
<accession>A0A0H2VHN8</accession>
<name>A0A0H2VHN8_STAES</name>
<protein>
    <submittedName>
        <fullName evidence="5">NAD(P)H-flavin oxidoreductase</fullName>
    </submittedName>
</protein>
<keyword evidence="7" id="KW-0002">3D-structure</keyword>
<dbReference type="Pfam" id="PF00881">
    <property type="entry name" value="Nitroreductase"/>
    <property type="match status" value="1"/>
</dbReference>
<reference evidence="5 6" key="1">
    <citation type="journal article" date="2003" name="Mol. Microbiol.">
        <title>Genome-based analysis of virulence genes in a non-biofilm-forming Staphylococcus epidermidis strain (ATCC 12228).</title>
        <authorList>
            <person name="Zhang Y.Q."/>
            <person name="Ren S.X."/>
            <person name="Li H.L."/>
            <person name="Wang Y.X."/>
            <person name="Fu G."/>
            <person name="Yang J."/>
            <person name="Qin Z.Q."/>
            <person name="Miao Y.G."/>
            <person name="Wang W.Y."/>
            <person name="Chen R.S."/>
            <person name="Shen Y."/>
            <person name="Chen Z."/>
            <person name="Yuan Z.H."/>
            <person name="Zhao G.P."/>
            <person name="Qu D."/>
            <person name="Danchin A."/>
            <person name="Wen Y.M."/>
        </authorList>
    </citation>
    <scope>NUCLEOTIDE SEQUENCE [LARGE SCALE GENOMIC DNA]</scope>
    <source>
        <strain evidence="6">ATCC 12228 / FDA PCI 1200</strain>
    </source>
</reference>
<feature type="binding site" evidence="7">
    <location>
        <position position="21"/>
    </location>
    <ligand>
        <name>FMN</name>
        <dbReference type="ChEBI" id="CHEBI:58210"/>
    </ligand>
</feature>
<feature type="binding site" evidence="7">
    <location>
        <position position="113"/>
    </location>
    <ligand>
        <name>Ca(2+)</name>
        <dbReference type="ChEBI" id="CHEBI:29108"/>
        <label>2</label>
    </ligand>
</feature>
<keyword evidence="7" id="KW-0547">Nucleotide-binding</keyword>
<dbReference type="EvolutionaryTrace" id="A0A0H2VHN8"/>
<dbReference type="PANTHER" id="PTHR43673:SF10">
    <property type="entry name" value="NADH DEHYDROGENASE_NAD(P)H NITROREDUCTASE XCC3605-RELATED"/>
    <property type="match status" value="1"/>
</dbReference>
<gene>
    <name evidence="5" type="ordered locus">SE_1966</name>
</gene>
<evidence type="ECO:0000259" key="4">
    <source>
        <dbReference type="Pfam" id="PF00881"/>
    </source>
</evidence>
<evidence type="ECO:0000256" key="2">
    <source>
        <dbReference type="ARBA" id="ARBA00007118"/>
    </source>
</evidence>
<dbReference type="Gene3D" id="3.40.109.10">
    <property type="entry name" value="NADH Oxidase"/>
    <property type="match status" value="1"/>
</dbReference>
<dbReference type="eggNOG" id="COG0778">
    <property type="taxonomic scope" value="Bacteria"/>
</dbReference>
<dbReference type="SUPFAM" id="SSF55469">
    <property type="entry name" value="FMN-dependent nitroreductase-like"/>
    <property type="match status" value="1"/>
</dbReference>
<feature type="binding site" evidence="7">
    <location>
        <position position="178"/>
    </location>
    <ligand>
        <name>Ca(2+)</name>
        <dbReference type="ChEBI" id="CHEBI:29108"/>
        <label>3</label>
    </ligand>
</feature>
<dbReference type="OrthoDB" id="9782629at2"/>
<feature type="binding site" evidence="7">
    <location>
        <position position="165"/>
    </location>
    <ligand>
        <name>FMN</name>
        <dbReference type="ChEBI" id="CHEBI:58210"/>
    </ligand>
</feature>
<dbReference type="GO" id="GO:0000166">
    <property type="term" value="F:nucleotide binding"/>
    <property type="evidence" value="ECO:0007669"/>
    <property type="project" value="UniProtKB-KW"/>
</dbReference>
<feature type="binding site" evidence="7">
    <location>
        <position position="106"/>
    </location>
    <ligand>
        <name>Ca(2+)</name>
        <dbReference type="ChEBI" id="CHEBI:29108"/>
        <label>1</label>
    </ligand>
</feature>
<dbReference type="PATRIC" id="fig|176280.10.peg.1919"/>
<feature type="binding site" evidence="7">
    <location>
        <position position="180"/>
    </location>
    <ligand>
        <name>Ca(2+)</name>
        <dbReference type="ChEBI" id="CHEBI:29108"/>
        <label>3</label>
    </ligand>
</feature>
<feature type="binding site" evidence="7">
    <location>
        <position position="200"/>
    </location>
    <ligand>
        <name>FMN</name>
        <dbReference type="ChEBI" id="CHEBI:58210"/>
    </ligand>
</feature>
<feature type="binding site" evidence="7">
    <location>
        <position position="103"/>
    </location>
    <ligand>
        <name>Ca(2+)</name>
        <dbReference type="ChEBI" id="CHEBI:29108"/>
        <label>1</label>
    </ligand>
</feature>
<dbReference type="GO" id="GO:0046872">
    <property type="term" value="F:metal ion binding"/>
    <property type="evidence" value="ECO:0007669"/>
    <property type="project" value="UniProtKB-KW"/>
</dbReference>
<keyword evidence="7" id="KW-0106">Calcium</keyword>
<dbReference type="PDBsum" id="3GBH"/>
<keyword evidence="7" id="KW-0285">Flavoprotein</keyword>
<dbReference type="GO" id="GO:0016491">
    <property type="term" value="F:oxidoreductase activity"/>
    <property type="evidence" value="ECO:0007669"/>
    <property type="project" value="UniProtKB-KW"/>
</dbReference>
<feature type="binding site" evidence="7">
    <location>
        <position position="19"/>
    </location>
    <ligand>
        <name>FMN</name>
        <dbReference type="ChEBI" id="CHEBI:58210"/>
    </ligand>
</feature>
<dbReference type="EMBL" id="AE015929">
    <property type="protein sequence ID" value="AAO05607.1"/>
    <property type="molecule type" value="Genomic_DNA"/>
</dbReference>
<keyword evidence="7" id="KW-0479">Metal-binding</keyword>
<dbReference type="Proteomes" id="UP000001411">
    <property type="component" value="Chromosome"/>
</dbReference>
<evidence type="ECO:0000256" key="3">
    <source>
        <dbReference type="ARBA" id="ARBA00023002"/>
    </source>
</evidence>
<dbReference type="InterPro" id="IPR000415">
    <property type="entry name" value="Nitroreductase-like"/>
</dbReference>
<evidence type="ECO:0000313" key="5">
    <source>
        <dbReference type="EMBL" id="AAO05607.1"/>
    </source>
</evidence>
<evidence type="ECO:0007829" key="7">
    <source>
        <dbReference type="PDB" id="3GBH"/>
    </source>
</evidence>
<dbReference type="InterPro" id="IPR029479">
    <property type="entry name" value="Nitroreductase"/>
</dbReference>
<proteinExistence type="evidence at protein level"/>
<dbReference type="CDD" id="cd02137">
    <property type="entry name" value="MhqN-like"/>
    <property type="match status" value="1"/>
</dbReference>
<reference evidence="7" key="2">
    <citation type="submission" date="2009-02" db="PDB data bank">
        <title>Crystal structure of putative NAD(P)H:FMN oxidoreductase (NP_765521.1) from Staphylococcus epidermidis ATCC 12228 at 2.00 A resolution.</title>
        <authorList>
            <consortium name="Joint Center for Structural Genomics (JCSG)"/>
        </authorList>
    </citation>
    <scope>X-RAY CRYSTALLOGRAPHY (2.00 ANGSTROMS) IN COMPLEX WITH CA(2+) AND FMN</scope>
</reference>